<feature type="compositionally biased region" description="Low complexity" evidence="1">
    <location>
        <begin position="34"/>
        <end position="44"/>
    </location>
</feature>
<feature type="compositionally biased region" description="Low complexity" evidence="1">
    <location>
        <begin position="53"/>
        <end position="69"/>
    </location>
</feature>
<proteinExistence type="predicted"/>
<evidence type="ECO:0000313" key="2">
    <source>
        <dbReference type="EMBL" id="KJA22716.1"/>
    </source>
</evidence>
<dbReference type="AlphaFoldDB" id="A0A0D2P213"/>
<evidence type="ECO:0000313" key="3">
    <source>
        <dbReference type="Proteomes" id="UP000054270"/>
    </source>
</evidence>
<organism evidence="2 3">
    <name type="scientific">Hypholoma sublateritium (strain FD-334 SS-4)</name>
    <dbReference type="NCBI Taxonomy" id="945553"/>
    <lineage>
        <taxon>Eukaryota</taxon>
        <taxon>Fungi</taxon>
        <taxon>Dikarya</taxon>
        <taxon>Basidiomycota</taxon>
        <taxon>Agaricomycotina</taxon>
        <taxon>Agaricomycetes</taxon>
        <taxon>Agaricomycetidae</taxon>
        <taxon>Agaricales</taxon>
        <taxon>Agaricineae</taxon>
        <taxon>Strophariaceae</taxon>
        <taxon>Hypholoma</taxon>
    </lineage>
</organism>
<protein>
    <submittedName>
        <fullName evidence="2">Uncharacterized protein</fullName>
    </submittedName>
</protein>
<gene>
    <name evidence="2" type="ORF">HYPSUDRAFT_66932</name>
</gene>
<feature type="compositionally biased region" description="Polar residues" evidence="1">
    <location>
        <begin position="19"/>
        <end position="28"/>
    </location>
</feature>
<sequence>MSAARPMPTPPDQQHRRPSNSPGASDASSPRMRAPSTPMTTPTFTPTPPPTPASASTSALAPASSSTEDATALAALLAEVDEWLLHIGARVAELERRHWAHRAREGALLAGAGVGGLGVGGLKGVKAGRV</sequence>
<feature type="region of interest" description="Disordered" evidence="1">
    <location>
        <begin position="1"/>
        <end position="69"/>
    </location>
</feature>
<accession>A0A0D2P213</accession>
<dbReference type="EMBL" id="KN817548">
    <property type="protein sequence ID" value="KJA22716.1"/>
    <property type="molecule type" value="Genomic_DNA"/>
</dbReference>
<reference evidence="3" key="1">
    <citation type="submission" date="2014-04" db="EMBL/GenBank/DDBJ databases">
        <title>Evolutionary Origins and Diversification of the Mycorrhizal Mutualists.</title>
        <authorList>
            <consortium name="DOE Joint Genome Institute"/>
            <consortium name="Mycorrhizal Genomics Consortium"/>
            <person name="Kohler A."/>
            <person name="Kuo A."/>
            <person name="Nagy L.G."/>
            <person name="Floudas D."/>
            <person name="Copeland A."/>
            <person name="Barry K.W."/>
            <person name="Cichocki N."/>
            <person name="Veneault-Fourrey C."/>
            <person name="LaButti K."/>
            <person name="Lindquist E.A."/>
            <person name="Lipzen A."/>
            <person name="Lundell T."/>
            <person name="Morin E."/>
            <person name="Murat C."/>
            <person name="Riley R."/>
            <person name="Ohm R."/>
            <person name="Sun H."/>
            <person name="Tunlid A."/>
            <person name="Henrissat B."/>
            <person name="Grigoriev I.V."/>
            <person name="Hibbett D.S."/>
            <person name="Martin F."/>
        </authorList>
    </citation>
    <scope>NUCLEOTIDE SEQUENCE [LARGE SCALE GENOMIC DNA]</scope>
    <source>
        <strain evidence="3">FD-334 SS-4</strain>
    </source>
</reference>
<keyword evidence="3" id="KW-1185">Reference proteome</keyword>
<evidence type="ECO:0000256" key="1">
    <source>
        <dbReference type="SAM" id="MobiDB-lite"/>
    </source>
</evidence>
<dbReference type="Proteomes" id="UP000054270">
    <property type="component" value="Unassembled WGS sequence"/>
</dbReference>
<name>A0A0D2P213_HYPSF</name>